<sequence>MKLKLKLLSIFMGSAIFGLLMRMPTAEAVIVSPKGVNVRTFGATTVFLTFVGLNNQTPAEGLWCGAINADQSCVPGTIFGQLPARSNRSRLSGSNNYTDIMTIPPSVARRAYQDAIRGNSSQFFYVRRFVSRTGAPDEFVAVTCRLAGGGARVPLALTEVRLAFEDGQPVPAIATGETLPRFGAEISYNGTGRLKGRWEVVLPGDPLPSERDRLTEATLPIEERPLQRRYTTLQRFDMFVPPTGRVFIPGPSPNTLPKGSTGLHFILLRIEATDDREGNSDTGIGVVNSGGVAGFPLPVLRYFVTNDKRPLNLVQPNDGARLSVQQSIQFKWQGVDGAYSYKLEVRQGEVVVLSALLGANQMSYTAPPWLKEKIKQRLQWKVQALKEDGTTIVESTANEFQIQP</sequence>
<dbReference type="Gene3D" id="2.60.40.10">
    <property type="entry name" value="Immunoglobulins"/>
    <property type="match status" value="1"/>
</dbReference>
<protein>
    <submittedName>
        <fullName evidence="2">Uncharacterized protein</fullName>
    </submittedName>
</protein>
<proteinExistence type="predicted"/>
<evidence type="ECO:0000313" key="2">
    <source>
        <dbReference type="EMBL" id="BAY56641.1"/>
    </source>
</evidence>
<accession>A0A1Z4JIQ8</accession>
<dbReference type="AlphaFoldDB" id="A0A1Z4JIQ8"/>
<dbReference type="EMBL" id="AP018203">
    <property type="protein sequence ID" value="BAY56641.1"/>
    <property type="molecule type" value="Genomic_DNA"/>
</dbReference>
<keyword evidence="3" id="KW-1185">Reference proteome</keyword>
<evidence type="ECO:0000256" key="1">
    <source>
        <dbReference type="SAM" id="SignalP"/>
    </source>
</evidence>
<organism evidence="2 3">
    <name type="scientific">Leptolyngbya boryana NIES-2135</name>
    <dbReference type="NCBI Taxonomy" id="1973484"/>
    <lineage>
        <taxon>Bacteria</taxon>
        <taxon>Bacillati</taxon>
        <taxon>Cyanobacteriota</taxon>
        <taxon>Cyanophyceae</taxon>
        <taxon>Leptolyngbyales</taxon>
        <taxon>Leptolyngbyaceae</taxon>
        <taxon>Leptolyngbya group</taxon>
        <taxon>Leptolyngbya</taxon>
    </lineage>
</organism>
<name>A0A1Z4JIQ8_LEPBY</name>
<evidence type="ECO:0000313" key="3">
    <source>
        <dbReference type="Proteomes" id="UP000217895"/>
    </source>
</evidence>
<feature type="chain" id="PRO_5013006702" evidence="1">
    <location>
        <begin position="29"/>
        <end position="404"/>
    </location>
</feature>
<gene>
    <name evidence="2" type="ORF">NIES2135_34760</name>
</gene>
<feature type="signal peptide" evidence="1">
    <location>
        <begin position="1"/>
        <end position="28"/>
    </location>
</feature>
<dbReference type="InterPro" id="IPR013783">
    <property type="entry name" value="Ig-like_fold"/>
</dbReference>
<dbReference type="Proteomes" id="UP000217895">
    <property type="component" value="Chromosome"/>
</dbReference>
<keyword evidence="1" id="KW-0732">Signal</keyword>
<reference evidence="2 3" key="1">
    <citation type="submission" date="2017-06" db="EMBL/GenBank/DDBJ databases">
        <title>Genome sequencing of cyanobaciteial culture collection at National Institute for Environmental Studies (NIES).</title>
        <authorList>
            <person name="Hirose Y."/>
            <person name="Shimura Y."/>
            <person name="Fujisawa T."/>
            <person name="Nakamura Y."/>
            <person name="Kawachi M."/>
        </authorList>
    </citation>
    <scope>NUCLEOTIDE SEQUENCE [LARGE SCALE GENOMIC DNA]</scope>
    <source>
        <strain evidence="2 3">NIES-2135</strain>
    </source>
</reference>